<feature type="transmembrane region" description="Helical" evidence="2">
    <location>
        <begin position="214"/>
        <end position="235"/>
    </location>
</feature>
<feature type="compositionally biased region" description="Low complexity" evidence="1">
    <location>
        <begin position="66"/>
        <end position="78"/>
    </location>
</feature>
<feature type="transmembrane region" description="Helical" evidence="2">
    <location>
        <begin position="434"/>
        <end position="451"/>
    </location>
</feature>
<feature type="transmembrane region" description="Helical" evidence="2">
    <location>
        <begin position="401"/>
        <end position="422"/>
    </location>
</feature>
<evidence type="ECO:0000256" key="2">
    <source>
        <dbReference type="SAM" id="Phobius"/>
    </source>
</evidence>
<feature type="region of interest" description="Disordered" evidence="1">
    <location>
        <begin position="133"/>
        <end position="153"/>
    </location>
</feature>
<gene>
    <name evidence="3" type="ORF">IAC80_00395</name>
</gene>
<dbReference type="Proteomes" id="UP000886889">
    <property type="component" value="Unassembled WGS sequence"/>
</dbReference>
<feature type="region of interest" description="Disordered" evidence="1">
    <location>
        <begin position="1"/>
        <end position="120"/>
    </location>
</feature>
<feature type="transmembrane region" description="Helical" evidence="2">
    <location>
        <begin position="321"/>
        <end position="349"/>
    </location>
</feature>
<keyword evidence="2" id="KW-1133">Transmembrane helix</keyword>
<keyword evidence="2" id="KW-0812">Transmembrane</keyword>
<proteinExistence type="predicted"/>
<feature type="transmembrane region" description="Helical" evidence="2">
    <location>
        <begin position="275"/>
        <end position="300"/>
    </location>
</feature>
<reference evidence="3" key="1">
    <citation type="submission" date="2020-10" db="EMBL/GenBank/DDBJ databases">
        <authorList>
            <person name="Gilroy R."/>
        </authorList>
    </citation>
    <scope>NUCLEOTIDE SEQUENCE</scope>
    <source>
        <strain evidence="3">ChiBcec6-7307</strain>
    </source>
</reference>
<feature type="transmembrane region" description="Helical" evidence="2">
    <location>
        <begin position="355"/>
        <end position="381"/>
    </location>
</feature>
<evidence type="ECO:0000256" key="1">
    <source>
        <dbReference type="SAM" id="MobiDB-lite"/>
    </source>
</evidence>
<keyword evidence="2" id="KW-0472">Membrane</keyword>
<sequence>MKRCMYCGTENDDSSQNCSKCGNRLLDIQPEQVMPAREVPEEEEPVPEETAEEAQDTESPADESEQAQAETGAGAAPEESGEQEPSEPEQEQPAMEEDIPAGEEAEENPDYPRAQEDVNDVQRGQPYAARQQYEGNGPMLHGAPGEGPGNEYYEQQPNVQQQYGGQAYGYQQGPRQYGYPGDTMGGYDYGKSAQPMGGSRTVMIKARKMVKSPLFFLAVLLFTASVAISVVNLVTGNFIHSINAMQALMQTVMGSSVAVSFLNGIIDMLEGMNGMILLAAGLVLNIPGILMCLGLWLMFAQTKRSEGEVSTSGCTLVKVMVVLQFIAVCLVMTAGLIISVAFVVAAGASSSLTSIIVGVVMLLVMILISTLAILFYVQLLFGIKVIRHNVKSGAVPGRIPVFVLFAGVVLCLGTVAAMLPMAPDDYIGLAEKGASAAWMLFFSIWMIAYRIRVK</sequence>
<comment type="caution">
    <text evidence="3">The sequence shown here is derived from an EMBL/GenBank/DDBJ whole genome shotgun (WGS) entry which is preliminary data.</text>
</comment>
<evidence type="ECO:0000313" key="4">
    <source>
        <dbReference type="Proteomes" id="UP000886889"/>
    </source>
</evidence>
<reference evidence="3" key="2">
    <citation type="journal article" date="2021" name="PeerJ">
        <title>Extensive microbial diversity within the chicken gut microbiome revealed by metagenomics and culture.</title>
        <authorList>
            <person name="Gilroy R."/>
            <person name="Ravi A."/>
            <person name="Getino M."/>
            <person name="Pursley I."/>
            <person name="Horton D.L."/>
            <person name="Alikhan N.F."/>
            <person name="Baker D."/>
            <person name="Gharbi K."/>
            <person name="Hall N."/>
            <person name="Watson M."/>
            <person name="Adriaenssens E.M."/>
            <person name="Foster-Nyarko E."/>
            <person name="Jarju S."/>
            <person name="Secka A."/>
            <person name="Antonio M."/>
            <person name="Oren A."/>
            <person name="Chaudhuri R.R."/>
            <person name="La Ragione R."/>
            <person name="Hildebrand F."/>
            <person name="Pallen M.J."/>
        </authorList>
    </citation>
    <scope>NUCLEOTIDE SEQUENCE</scope>
    <source>
        <strain evidence="3">ChiBcec6-7307</strain>
    </source>
</reference>
<feature type="compositionally biased region" description="Acidic residues" evidence="1">
    <location>
        <begin position="40"/>
        <end position="65"/>
    </location>
</feature>
<name>A0A9D1NYM9_9FIRM</name>
<accession>A0A9D1NYM9</accession>
<organism evidence="3 4">
    <name type="scientific">Candidatus Merdiplasma excrementigallinarum</name>
    <dbReference type="NCBI Taxonomy" id="2840864"/>
    <lineage>
        <taxon>Bacteria</taxon>
        <taxon>Bacillati</taxon>
        <taxon>Bacillota</taxon>
        <taxon>Clostridia</taxon>
        <taxon>Lachnospirales</taxon>
        <taxon>Lachnospiraceae</taxon>
        <taxon>Lachnospiraceae incertae sedis</taxon>
        <taxon>Candidatus Merdiplasma</taxon>
    </lineage>
</organism>
<feature type="compositionally biased region" description="Acidic residues" evidence="1">
    <location>
        <begin position="79"/>
        <end position="109"/>
    </location>
</feature>
<dbReference type="AlphaFoldDB" id="A0A9D1NYM9"/>
<dbReference type="EMBL" id="DVOS01000004">
    <property type="protein sequence ID" value="HIV22373.1"/>
    <property type="molecule type" value="Genomic_DNA"/>
</dbReference>
<protein>
    <submittedName>
        <fullName evidence="3">Zinc ribbon domain-containing protein</fullName>
    </submittedName>
</protein>
<evidence type="ECO:0000313" key="3">
    <source>
        <dbReference type="EMBL" id="HIV22373.1"/>
    </source>
</evidence>